<evidence type="ECO:0000313" key="3">
    <source>
        <dbReference type="EMBL" id="MDT0338825.1"/>
    </source>
</evidence>
<comment type="caution">
    <text evidence="3">The sequence shown here is derived from an EMBL/GenBank/DDBJ whole genome shotgun (WGS) entry which is preliminary data.</text>
</comment>
<organism evidence="3">
    <name type="scientific">Herbaspirillum huttiense subsp. nephrolepidis</name>
    <dbReference type="NCBI Taxonomy" id="3075126"/>
    <lineage>
        <taxon>Bacteria</taxon>
        <taxon>Pseudomonadati</taxon>
        <taxon>Pseudomonadota</taxon>
        <taxon>Betaproteobacteria</taxon>
        <taxon>Burkholderiales</taxon>
        <taxon>Oxalobacteraceae</taxon>
        <taxon>Herbaspirillum</taxon>
    </lineage>
</organism>
<feature type="compositionally biased region" description="Polar residues" evidence="2">
    <location>
        <begin position="132"/>
        <end position="156"/>
    </location>
</feature>
<proteinExistence type="predicted"/>
<keyword evidence="1" id="KW-0175">Coiled coil</keyword>
<evidence type="ECO:0000256" key="1">
    <source>
        <dbReference type="SAM" id="Coils"/>
    </source>
</evidence>
<evidence type="ECO:0000256" key="2">
    <source>
        <dbReference type="SAM" id="MobiDB-lite"/>
    </source>
</evidence>
<reference evidence="3" key="1">
    <citation type="submission" date="2023-02" db="EMBL/GenBank/DDBJ databases">
        <title>Description of Herbaspirillum huttiense subsp. nephrolepsisexaltata and Herbaspirillum huttiense subsp. lycopersicon.</title>
        <authorList>
            <person name="Poudel M."/>
            <person name="Sharma A."/>
            <person name="Goss E."/>
            <person name="Tapia J.H."/>
            <person name="Harmon C.M."/>
            <person name="Jones J.B."/>
        </authorList>
    </citation>
    <scope>NUCLEOTIDE SEQUENCE</scope>
    <source>
        <strain evidence="3">NC40101</strain>
    </source>
</reference>
<dbReference type="EMBL" id="JAVRAA010000010">
    <property type="protein sequence ID" value="MDT0338825.1"/>
    <property type="molecule type" value="Genomic_DNA"/>
</dbReference>
<accession>A0AAE4K5Q0</accession>
<protein>
    <submittedName>
        <fullName evidence="3">Cell wall anchor protein</fullName>
    </submittedName>
</protein>
<name>A0AAE4K5Q0_9BURK</name>
<sequence length="7094" mass="740238">MTVTVLKLSDADAYLKNISIRSIKDVRALDVDLMLVLVNGDRIIISSGAVSAMSAPESSLQFADGQLPLASVFQQIDKIDVSPEANLTVSSKEITRYNQNNARNKKARKNEEEDSDKPVVVEDGERDPSAAAETSGSSGNTERPNFSPTRSPDNQSQIADAEINSQHEKNWGVQWPIAAGALALLAAAGGGGGGGGSGGGNGGSAANGGSGGAGSGAGAAAAGSAGAGTVDPSAAVIRGNAALGTIKNANVTAYDAAGNAISDTVAVVDGKYTLTLKQPLYKGPMMLVVRDNTPGAADNYIDEGSLQLTDLGPTPLRALVMASGVNQNVNVTALTELAVLKAGLDQGVIRAAEQPDVTAERIIAANNAVSGFFKVDILGTEVVTTSATHANGRGIPNPSFNSALSVETQNYGAALKAIANLVRLDKKTYPNQASALVRLADSLDFVDEAGSGLKWATNVRGQTLAKASALQGALFSEALTQIIENPDSTDEAVESAQYMLEDLQNLPNGSTVADYLINNHVAIPNPIITIRNAVVSNPKLWQTAPLNSTLVLDQGDLLDGDLRVKTTPNAKVAVTIKGIDTIGNEVSVNLPVAHADANGNAILKASEENMEVLHGVDRTRAISAQVTVTDGSNSRTNHALWSGNNVDVRVDLNTPESMPRFAAQNPLSLVSDTFYNDSSAGGDSGKFPVTQGDSDRITSVGKVRIALTKELNNQSELLQLAVASSTDRNGNPVWDSWRDVNQLSKIESPAAGRVIYETDKVTQANGTIWVKARIVQKGNEFTGGYGNANTLETPLRFTLDSLAPTPIRLRLKTDQDDGIASDDGITRQADARLELASPREGGAELHLQLQAGEGTDNATLVAITTTTAGTSRAITPGSWITLKSDEQLVMRGDTKTGNGKVALKLRHIDAAGNYQEISQTFITDTTGTIEQVNLLVQRYSVLQKARTTMEEAQTAFDTATATERTAKQIVLAASQRAEQAARKAHEEAVVSVRTALTTAREDGTYRLDEVLNHSTDKAYFPAIVNQLSRATNVEQINHQSGLESFVTDAMQKADAAVTKASLYGDDPAKPAPDHEDFFAMGVLGLDNNAVAMAAVVNAIKELPKDKTNSIGKIQAVTDAYLKVLALANERTDTADTDLPAPALYAILGVKPALTPAAATILGNVLDDKKTQDVDTIDKLSLIAASAQRIAEQAANATPASPPTAEDFGTLGIDGVTADNVKDVCKSLYYVPPTLSDASRPDRVVGTVDTLREVRAIVEHNIGDLRVLINYASGRSPINPNAPLQTEPTVMNYSPPSSLGLSSAVTMENLASINSAVRTVGGASVNSWQKVVNIAASYKRILSAADGLPGNAETLPTLEDYTRVGVKAFANVFTSNGVSDAAGQSSAVQLLSEVIDGSARARVATVPALEELADIAARTVHLARAGDTVLTASELRQLRTPLYDEAQMAIIRSGITGTKDDGTRVNSVQGLKDVIDKALAAAAKIRAYADDANKPAPVVDDYRDLGIAGIDSTLKANALNSSLATDKINGAAVASPAALQAIANAYLRIIGEAGDATNANTDPGASDYTAIGVEISLTANAAQLLNSVLHKKSAEDVGTVAKVTVLAQAVADLHALAKGEPEPENALALTTVQLTAIKTQLTKLGVSSPDDTVLPAVIAALRLSPSDGAKINTLDKLQQLADKAADAQRKISLYADDASKPKPSAEDYLDMGVNKVTADNLDAINSALATPLVQSAQTASPKLVQGIVTSYARILAAADGTAGNATTPASAPTAPMAVDYERVGIKTELVTKLKDSAYPLLGLLNTLVDATHKDKVNTVALLQERAEIADKIIAQVRGVLGDSKVSQPELTTVGITGLQASTFPAVLSALVASKDDGTEVIGLAGNKLRLQQLADKAHAAQQVLENYADNKPDATEPVSAHYKDIGLDLNTHLSLAGSTDKAVTAMNKVLRTTAVTAAQVNPPGKLKEIIDSYQIVLAAANATAPADGSLSAEAALVTADVLGKLGITGLMSAPAELLANVQAVLDGMTHDKALDVGKLQTSVDVIAKIRRLADSVPGNATAAEQFDAPLAEFDAAGVSVTDLVVARAALSAIDAVRFNDINSPAKLRALVGAYERILQEANENPRAPGTDPVNQVADATPDMDPEVTHFRTIGVKVKGVTEDVVSPADQAARLQLLNDTIKYRTRADVDKVGQLTTLGQAVDAFMTLAAQAAGSASSVTAEQWQTHAHALGIAGIDTNTEDGNLAEVQAAIQGKGLDKIDSIAKLQQVVRTVNASLEVIVAYADSNTNPAPTVDDYTQAIRAGGVALVTNDNLATINSAIDKLSGNDVSSRRAIKAVINAYNAILAAADGEQGNTSGAALTGAHYLSIGVPLASAAIGMGKLKIGDNGSKDLDDVDQAKLALLNDVVGSRTRQDVNTPDKLEALARTVADLIRTGRELETDRVVNSGGNALSLESLRNLGLTDIVTAVQRTAFLNAVRYKGNLVDSVTGEPKTGDAASHNVDGIKTLAQLQQIATRYKTILSHVGTTEAATAPTQDDYHTIGVQLPAHGEPYALQLFNSAIATQTSESNIDDIGKLNKLALTVDKLMQIAAVTKVADQYPDQYPKVAIPEEVKAEALTKLGLKRMNEGSVALLLAKLQTTADNGSAATSVAALQTMADAAVAAQEKITKYARDNSGAAPVIDDFTALGLSWPASTQSPDPYLTAINDALRSQAVTDDLANTPALLQRIIVAAVHVVDAANGTAGDATIPNKGDFLALGLDAAKLTAVKETGVGFLGETVDASTIEQLTHDSSGNPIALPDKLASLLDLIQSLMNTVAGTVANPPLSQDTLRQLGVNLDSLTVDSTGKLVNWPAIRAAIAGSKADGSQVDSLTKLNALVEKADASQETLRNYAANNAGTPPTQADYKNVGLVRFPTPPAAADGPRPALVDAEHVEAINAALRTAKVGAEQAGTPEALTQVVEAYLHILARANGPQADTGAALTAADFERIGADIAGVTDGATNASAAVRALLDSVIANKTAADVNTPAKIERIGQLVNKVIEQAKAGTGEADKLAAADLNELGISAPEGSITDAANAEAVKAALYAIRAGDDTGSAVDSFTELQEVVGKAMTAYKKIQDYAALTALPAGFPDDTARPDENDFQAMGLEVPNAVKADKAVGAAASLATAHIGRADINTIDKLATLLQHWEDLLGLADGKANQPLATDQRDAFRSKLAAVGAPAPSGTADAAIDLLHSALDNMRTTATMHTPAQLLSLLKTSQALTALAGTPQAFSGTALAEGLGAPDLIALGLMPAEPSSTPGAAAAVLGAIAATTGSSEVDSMAEIIPLAATALAAHARILAYAGNTAAATAPAATDYAAIGLVSNDAARTPLVNGNNLDAINSALASSAIDAAKANDPALLKTIIDSYDRILEWQSGGTTVPALGQYEAIGVTSLNEQATTLLNDAVRKLPLADVKDQAKLQSAANTATRIVTLADGLANTAEGTPPSADDYAALALQMGHSSKAADSDGSGAALLGSVLDRKTWSEVNSLAKLQTLLDLVNKFMDRAATPETAAALSASDFQTLGLDISDKSAAEQGAILAAVGTSGADGQAIKSLPLLQTLIDKAVIALAKVTAYAESNASDEALRPTVADYKDMGVAHVDAHNLAAINAALATDQVDAAQADTQPKVQAIADAYRKILIAADGVRASVDPVGSELVPTAAELSLIGVTVAPGTSPDVVNLLATALDAVPRAKVGTPADIDVIKASAIRVIAAAGNSASDASAALQLSDLENLGVNGLTDDAMPDVRTLIAGNPASSVNTSARLQNLIDGQLLDLKLIRYYADNKPNDDARLGALNVVLEPTAANYANARVLHVTAANLVSMNAAVKAQGNSAKVDNKTKLQEIADAYLHILQAADGVAGNVTGGPITRAELVRIGLTENELPDPDKAGLTPQQKHQARATLGLLTTALDAQPADGSTVKTPALIRELLALSGKVVQYAATAAIAEADAAPAAPTLAELQKLGVRQLLPLDGPIPGTLALFNGALAKTPAATLETLDLSRLQTIATAAAKLRLLTSSSGVTEDALRPAANDTDASGLPKPGAPLTHAELTALGMAIEDKPSHIKLLNEALDRQPNFGAVSDVTKLDNLNLADIVNRVMQLAAHDPAAPALPPVSLSNADWAKLDIPVSGASPVVDVNSLPAFVAALKLHQPADMDTLSELRALAVAAHAALKKIRDYAQNASDGTVAPTGTSGLPTLQDFRDIGVTDVDKFTLPTPDRDDHMPASLFALLSGLASADVKGSDATTHSQIQDIVNSYNKVLTLADGSANLAMGAPAPLAEDYTRIGSTLGSVATQPAYLKLLNSVIDPLAADKVDTPAEISALAAKVAKVLGYANSLGATPVPAAPTREDFTGLGISGLDADDLPAVLARLQRIGEPEAAGITRLGGLQEMVSQAVQAQAKVRRYADTHAADDLPGMQDYLHMGVIMPTLAGQADYPQRMLEALNSTLASPLVTRAQANTPQQLDTILAIYHGKVLPMADGLSNTSGDRKLSAAELDLLGLDTTADQLTEAGHLQLFNDMVDTLPDAASAARLDKLTVLAARTVKVLAIAAQTAGKAPASAHRFDVADFSYFRGADAAAPTPFDEIAIYYALQAKRAEEVLTFQSVKTLMTQAPQAYATIRRYADGMEGAAAPTGADYDKLGISDVREVAATGKPANLASLQAVLALPAINAASLNPPGKLQDIVNSYNKLLAQANGAAADTAESNLARVQDFKNIGVNLTELEAMDSTRSANAVQLLSSIIDSRSVTDVDTPAKIQAYADLAEKIARLVVNDRSKLPSKEDFEKLGIPGVKEGNLTAVLDKIAALSDDGAQANTWSKLADAVFTVTNVPSLNLVTDDNVINLAERTSGVTLTGTAGKDDTVTLLHADGTVMRAGIVTVDPHNRTQLWNWSYTLTEADWTKLGAASANNVKKTITLQSHNTVNGLDSILVNGEFFIDTVVPAFSSPIRLEVDSADSGDRITNNGKIIVPAPEAGGSWSYQIDGGDFLIGSGTSFVVPEKAHTVIVRQTDGAGNSTDQTLMVTVDTIAPIKPTVALKEDTGERDDDFITRTGVVKVTGLEPGVKWQHRSGSSGAWIEHGLAGPADSEHTVDLSDGADGERRIEVRQIDAAGNESPISTELVFTLDRTGPVLTLQLAQDTGTAGDRITFNGTVQVNGLEAGRAWAYQIDGGDWQAVSGSAGLNTVAVSGQKTGGTDGLRKVRVKQTDAAGNETVSSELSFTLDTINPVFSSDIRLQFDSGRSDIDGITNNGRIIVPAPEAGASWSYRIDTGSFQNGGSTNIVEVPSGIHDVTVRMTDVAGNFTEQSKHVTVDTLPPTAPTLTLVNDTGDLNYDRRTSNGNVRVSGLEPGASWKYRIGASTYLPGGSTSIIDATAGSDGERQVSVIQIDEAGNEGPAAELNFTVDRTGPALVLSLLNKTGSTAAAITRDGTVKVDGLEAGRSWQYQIGEGAWVTGSGNTVVVPGANASGGSDGIKQVRVKQSDVAGNETITAQFEFTLDTTAPIKPVLALVRDTAGVAGSSIITTDTDKITSDGRVRISNIEAGTKVEYSFNNTDWLVLTGDTLTLTGDGSKQVWMRQTDVAGNVAVSDRFDFTLDTAVATPSVRLVNDTGNTALLPGADTDKITSNGVLDVLNLEAGASWQYKLEGGDWQNGSGSRFTLPGSASSGSDGVKRVQVRQTDKAGNASATSESFEFTLDQRAPLAPTLNKVAALFFDGKNYSKDRGFTVSGMEAESVGEYTLGGGTWVRFAGNSFTLPASQADGEYRVAVRQTDRAGNVSGASAEVIFTLDTKADAPTLQLNAPAGTNPAGETLTMKGSFSLAGIAEKGARVKIFNGAETVGEVTASNADGSWSLVLPSTLEISGLKRVDGRVSTANGTYQLMTLEEVRGLGDFNGQFLRTYSTNGKPATFAPTYKMRLEDGTVWYVWKASAETEYIVSRQTVADEWYRENAAVESFARFPEEIRGMTAVAGDYNSGTKVNLESGSYTLSGTNSPRSAQSFTVKQTDVVGNESPASTPLVAKIDTSISGISLSAIYSYEVAQLNAGQRLWASASIDDANDIQQIQVKFKEQGADPDLNEFLIGTGSVMMKSGTATRTNQTVAGIIGISYGYDAPTATLLLSKTDGTALSPAAAKAILEDLRLKNSAAWASRHANYSVEVTVKDFAGQESRSTHGATVTDSRMTLDMSADSGIQKAKAIYYKNIADTLPDVPLFSQVSPDSNASADAIRIVAGAGVNYSREKLLLVGTTSTLQLDLDRNRLTGPGGLIEVGGVANLDASFDNANHVLTLKRSSPLNVAEIQSIIRAIKVKNDDTLNDGTRTFEVQLQRNQFFGETSWSFVYLDREAPVLDVDADTVGVQTTATKAVSGFANAFSAPISIIETVSAIGSIKIRIPGASVLANNIKVVLGIGLGERSLTESFEVRGLYYYSDAYFSYDKERETLTINHVTPNRHIDTSVAQDILRNILFSSPRLASLPLTFTLTDMAGNSSDSIVTLVRDITVPTLVSAELVRSNQLSYKMVAVGANALGGDLETSSGGSIRDTTRTQLLTKNETVALPDVLTATGLTSTEFIRSLRGMYAEWGGEGIHRDFDTPNPAYYSYTSFSQPAVNTVGTTWKRDFVAAHQSSEYVKGDSFSLTADGAANSLRLKNLGGYYEKDADYYRVGEKTGTAQPNYDIGNIRFLYQADTGNANNTTPTIRVKVTNDLSKTLAGDKISLYEGGKLLGTKVLRAEDLVLDPSDNFMYVNVAVRDSLTAGNHSIGALYEDPAGNTSRTTPINVSIAALPGIMPTLSNLKVKAANSSGAAVVLNDSPFSYATVTDTGVSTAGNVPGNALLFEGSVGGADAGETNPRYLITVSMGGKVLAFGEKVGAGEFSLRSDANALAPGFYKDLTITATNVANGLTTTVEKRTLGWYWAAFNLGNTAGGDGNDTILLGSTPLNATSPYKTDTIIQTGDGRDVLQVGVYRGSTSNLSATVSDFKRNTDKVSLFYNNAPVNLTRSNVDNYVSLSLLENGHHTKVRINLAGSGFATAPSAAQTYDLYLQNVLFSSSNEFKYSLFGI</sequence>
<feature type="region of interest" description="Disordered" evidence="2">
    <location>
        <begin position="5692"/>
        <end position="5728"/>
    </location>
</feature>
<dbReference type="Gene3D" id="2.60.40.10">
    <property type="entry name" value="Immunoglobulins"/>
    <property type="match status" value="8"/>
</dbReference>
<gene>
    <name evidence="3" type="ORF">RJN63_18465</name>
</gene>
<feature type="region of interest" description="Disordered" evidence="2">
    <location>
        <begin position="98"/>
        <end position="156"/>
    </location>
</feature>
<feature type="compositionally biased region" description="Polar residues" evidence="2">
    <location>
        <begin position="5692"/>
        <end position="5706"/>
    </location>
</feature>
<feature type="coiled-coil region" evidence="1">
    <location>
        <begin position="1669"/>
        <end position="1696"/>
    </location>
</feature>
<dbReference type="RefSeq" id="WP_310838914.1">
    <property type="nucleotide sequence ID" value="NZ_JAVLSM010000022.1"/>
</dbReference>
<dbReference type="InterPro" id="IPR013783">
    <property type="entry name" value="Ig-like_fold"/>
</dbReference>